<dbReference type="SUPFAM" id="SSF49503">
    <property type="entry name" value="Cupredoxins"/>
    <property type="match status" value="1"/>
</dbReference>
<evidence type="ECO:0000313" key="4">
    <source>
        <dbReference type="Proteomes" id="UP001291926"/>
    </source>
</evidence>
<evidence type="ECO:0000256" key="1">
    <source>
        <dbReference type="SAM" id="SignalP"/>
    </source>
</evidence>
<dbReference type="Gene3D" id="2.60.40.420">
    <property type="entry name" value="Cupredoxins - blue copper proteins"/>
    <property type="match status" value="1"/>
</dbReference>
<accession>A0ABR0CK01</accession>
<dbReference type="InterPro" id="IPR001938">
    <property type="entry name" value="Thaumatin"/>
</dbReference>
<comment type="caution">
    <text evidence="3">The sequence shown here is derived from an EMBL/GenBank/DDBJ whole genome shotgun (WGS) entry which is preliminary data.</text>
</comment>
<dbReference type="Pfam" id="PF00314">
    <property type="entry name" value="Thaumatin"/>
    <property type="match status" value="1"/>
</dbReference>
<sequence length="415" mass="44471">MSGEMGNAIFVTIMVLGLMLHSNLAHGATYTVGDSRGWAFNVAGWENIFKYSSAAHNVVDVNKSSYDSCSVPANAKTFTSGNDQVTLGKGVSYFICGIPGHCQGRRRPGSSVPGHRRPRIYGPRPRWPRIGLGSVAEQNPCRWPGNWGRGEGVGIKLARCTKFTIINYCNETIWPGVTPNNLSGGGFVLKPTESAVFTAPPAWNGRIWARTGCNFDKNGNGTCQTGSCGTALQCTGPGQPPASVAEFTLGNTDYYDVSLVDGFNLPVMVKPISGRGNCSSAGCDGDLLVNCPVDLSFKSNGKTIACQSACNTFNTDEYCCRGAFSTPMACLPTHYSRTFKTACPTAYSFAYDDPTSIITCSSTDYVVSFCPSSRNQTQCTYHDNGLTCNGAARELMWKHLAMAFAVAIGIQVILM</sequence>
<dbReference type="Proteomes" id="UP001291926">
    <property type="component" value="Unassembled WGS sequence"/>
</dbReference>
<dbReference type="PRINTS" id="PR00347">
    <property type="entry name" value="THAUMATIN"/>
</dbReference>
<dbReference type="SMART" id="SM00205">
    <property type="entry name" value="THN"/>
    <property type="match status" value="1"/>
</dbReference>
<gene>
    <name evidence="3" type="ORF">RD792_016024</name>
</gene>
<keyword evidence="1" id="KW-0732">Signal</keyword>
<evidence type="ECO:0000313" key="3">
    <source>
        <dbReference type="EMBL" id="KAK4476861.1"/>
    </source>
</evidence>
<dbReference type="InterPro" id="IPR037176">
    <property type="entry name" value="Osmotin/thaumatin-like_sf"/>
</dbReference>
<feature type="signal peptide" evidence="1">
    <location>
        <begin position="1"/>
        <end position="25"/>
    </location>
</feature>
<dbReference type="SUPFAM" id="SSF49870">
    <property type="entry name" value="Osmotin, thaumatin-like protein"/>
    <property type="match status" value="1"/>
</dbReference>
<dbReference type="CDD" id="cd09218">
    <property type="entry name" value="TLP-PA"/>
    <property type="match status" value="1"/>
</dbReference>
<keyword evidence="4" id="KW-1185">Reference proteome</keyword>
<proteinExistence type="predicted"/>
<dbReference type="Pfam" id="PF02298">
    <property type="entry name" value="Cu_bind_like"/>
    <property type="match status" value="1"/>
</dbReference>
<organism evidence="3 4">
    <name type="scientific">Penstemon davidsonii</name>
    <dbReference type="NCBI Taxonomy" id="160366"/>
    <lineage>
        <taxon>Eukaryota</taxon>
        <taxon>Viridiplantae</taxon>
        <taxon>Streptophyta</taxon>
        <taxon>Embryophyta</taxon>
        <taxon>Tracheophyta</taxon>
        <taxon>Spermatophyta</taxon>
        <taxon>Magnoliopsida</taxon>
        <taxon>eudicotyledons</taxon>
        <taxon>Gunneridae</taxon>
        <taxon>Pentapetalae</taxon>
        <taxon>asterids</taxon>
        <taxon>lamiids</taxon>
        <taxon>Lamiales</taxon>
        <taxon>Plantaginaceae</taxon>
        <taxon>Cheloneae</taxon>
        <taxon>Penstemon</taxon>
    </lineage>
</organism>
<protein>
    <recommendedName>
        <fullName evidence="2">Phytocyanin domain-containing protein</fullName>
    </recommendedName>
</protein>
<name>A0ABR0CK01_9LAMI</name>
<reference evidence="3 4" key="1">
    <citation type="journal article" date="2023" name="bioRxiv">
        <title>Genome report: Whole genome sequence and annotation of Penstemon davidsonii.</title>
        <authorList>
            <person name="Ostevik K.L."/>
            <person name="Alabady M."/>
            <person name="Zhang M."/>
            <person name="Rausher M.D."/>
        </authorList>
    </citation>
    <scope>NUCLEOTIDE SEQUENCE [LARGE SCALE GENOMIC DNA]</scope>
    <source>
        <strain evidence="3">DNT005</strain>
        <tissue evidence="3">Whole leaf</tissue>
    </source>
</reference>
<dbReference type="PANTHER" id="PTHR31048">
    <property type="entry name" value="OS03G0233200 PROTEIN"/>
    <property type="match status" value="1"/>
</dbReference>
<evidence type="ECO:0000259" key="2">
    <source>
        <dbReference type="PROSITE" id="PS51485"/>
    </source>
</evidence>
<dbReference type="PROSITE" id="PS51485">
    <property type="entry name" value="PHYTOCYANIN"/>
    <property type="match status" value="1"/>
</dbReference>
<dbReference type="InterPro" id="IPR003245">
    <property type="entry name" value="Phytocyanin_dom"/>
</dbReference>
<dbReference type="InterPro" id="IPR008972">
    <property type="entry name" value="Cupredoxin"/>
</dbReference>
<feature type="domain" description="Phytocyanin" evidence="2">
    <location>
        <begin position="28"/>
        <end position="114"/>
    </location>
</feature>
<dbReference type="Gene3D" id="2.60.110.10">
    <property type="entry name" value="Thaumatin"/>
    <property type="match status" value="1"/>
</dbReference>
<feature type="chain" id="PRO_5046580488" description="Phytocyanin domain-containing protein" evidence="1">
    <location>
        <begin position="26"/>
        <end position="415"/>
    </location>
</feature>
<dbReference type="PROSITE" id="PS51367">
    <property type="entry name" value="THAUMATIN_2"/>
    <property type="match status" value="1"/>
</dbReference>
<dbReference type="EMBL" id="JAYDYQ010002688">
    <property type="protein sequence ID" value="KAK4476861.1"/>
    <property type="molecule type" value="Genomic_DNA"/>
</dbReference>